<feature type="region of interest" description="Disordered" evidence="1">
    <location>
        <begin position="152"/>
        <end position="178"/>
    </location>
</feature>
<feature type="transmembrane region" description="Helical" evidence="2">
    <location>
        <begin position="452"/>
        <end position="480"/>
    </location>
</feature>
<dbReference type="Proteomes" id="UP000092583">
    <property type="component" value="Unassembled WGS sequence"/>
</dbReference>
<protein>
    <submittedName>
        <fullName evidence="3">Uncharacterized protein</fullName>
    </submittedName>
</protein>
<accession>A0A1B9J3N2</accession>
<evidence type="ECO:0000313" key="3">
    <source>
        <dbReference type="EMBL" id="OCF62369.1"/>
    </source>
</evidence>
<feature type="compositionally biased region" description="Polar residues" evidence="1">
    <location>
        <begin position="168"/>
        <end position="177"/>
    </location>
</feature>
<keyword evidence="2" id="KW-1133">Transmembrane helix</keyword>
<keyword evidence="4" id="KW-1185">Reference proteome</keyword>
<sequence length="521" mass="57463">MSPYSPKKSKGLAPDEASAVLRVCLLHRNIREYIGSALKLQLQIQSSLSHETEFLGTPKIVEEQDKSLSEAGALLVETADLAGVLIDQMDKVYQTYQKSPHPQVVPPETGLGLTLLVKAAASQDFRGISAKASHRNQVDLTDVLDEVDATANASSQAQLGPDLPFGSNDITRPPTTSEDYEAWRSLVKKQARTVLDNRMLEFCSLTTAILEVINQPAKSGRTASKDQQCYSPYCSEATQEKSKAAGYVKSEVFDKFNEDLYFDNLWSIGRLIALNTDVIDARIAKKMSEDTAMILALATLCDHMDTLAPIFSGLTDYWNKQLPTDSTTPGNTASLIATIGEFVAGSYICLGVGGSTQRKNSSSSYQENVGRWLKALLFPELAVDRTGSAWRLPCIECGDRKLRHPTELQNSSGSGLGGPMRQVTLKDRLSISNYSIRRGSKVGFMAQVGRIAYYPCLVILLCFAFDPSIMIIILYFSTLIHFSDKNRRGKHSIILFADKYRLVASLPEEEEVDDDEEEDET</sequence>
<dbReference type="OrthoDB" id="10604597at2759"/>
<dbReference type="AlphaFoldDB" id="A0A1B9J3N2"/>
<keyword evidence="2" id="KW-0472">Membrane</keyword>
<evidence type="ECO:0000256" key="2">
    <source>
        <dbReference type="SAM" id="Phobius"/>
    </source>
</evidence>
<name>A0A1B9J3N2_9TREE</name>
<organism evidence="3 4">
    <name type="scientific">Kwoniella mangroviensis CBS 10435</name>
    <dbReference type="NCBI Taxonomy" id="1331196"/>
    <lineage>
        <taxon>Eukaryota</taxon>
        <taxon>Fungi</taxon>
        <taxon>Dikarya</taxon>
        <taxon>Basidiomycota</taxon>
        <taxon>Agaricomycotina</taxon>
        <taxon>Tremellomycetes</taxon>
        <taxon>Tremellales</taxon>
        <taxon>Cryptococcaceae</taxon>
        <taxon>Kwoniella</taxon>
    </lineage>
</organism>
<gene>
    <name evidence="3" type="ORF">L486_02037</name>
</gene>
<reference evidence="3 4" key="1">
    <citation type="submission" date="2013-07" db="EMBL/GenBank/DDBJ databases">
        <title>The Genome Sequence of Kwoniella mangroviensis CBS10435.</title>
        <authorList>
            <consortium name="The Broad Institute Genome Sequencing Platform"/>
            <person name="Cuomo C."/>
            <person name="Litvintseva A."/>
            <person name="Chen Y."/>
            <person name="Heitman J."/>
            <person name="Sun S."/>
            <person name="Springer D."/>
            <person name="Dromer F."/>
            <person name="Young S.K."/>
            <person name="Zeng Q."/>
            <person name="Gargeya S."/>
            <person name="Fitzgerald M."/>
            <person name="Abouelleil A."/>
            <person name="Alvarado L."/>
            <person name="Berlin A.M."/>
            <person name="Chapman S.B."/>
            <person name="Dewar J."/>
            <person name="Goldberg J."/>
            <person name="Griggs A."/>
            <person name="Gujja S."/>
            <person name="Hansen M."/>
            <person name="Howarth C."/>
            <person name="Imamovic A."/>
            <person name="Larimer J."/>
            <person name="McCowan C."/>
            <person name="Murphy C."/>
            <person name="Pearson M."/>
            <person name="Priest M."/>
            <person name="Roberts A."/>
            <person name="Saif S."/>
            <person name="Shea T."/>
            <person name="Sykes S."/>
            <person name="Wortman J."/>
            <person name="Nusbaum C."/>
            <person name="Birren B."/>
        </authorList>
    </citation>
    <scope>NUCLEOTIDE SEQUENCE [LARGE SCALE GENOMIC DNA]</scope>
    <source>
        <strain evidence="3 4">CBS 10435</strain>
    </source>
</reference>
<reference evidence="4" key="2">
    <citation type="submission" date="2013-12" db="EMBL/GenBank/DDBJ databases">
        <title>Evolution of pathogenesis and genome organization in the Tremellales.</title>
        <authorList>
            <person name="Cuomo C."/>
            <person name="Litvintseva A."/>
            <person name="Heitman J."/>
            <person name="Chen Y."/>
            <person name="Sun S."/>
            <person name="Springer D."/>
            <person name="Dromer F."/>
            <person name="Young S."/>
            <person name="Zeng Q."/>
            <person name="Chapman S."/>
            <person name="Gujja S."/>
            <person name="Saif S."/>
            <person name="Birren B."/>
        </authorList>
    </citation>
    <scope>NUCLEOTIDE SEQUENCE [LARGE SCALE GENOMIC DNA]</scope>
    <source>
        <strain evidence="4">CBS 10435</strain>
    </source>
</reference>
<keyword evidence="2" id="KW-0812">Transmembrane</keyword>
<dbReference type="EMBL" id="KI669459">
    <property type="protein sequence ID" value="OCF62369.1"/>
    <property type="molecule type" value="Genomic_DNA"/>
</dbReference>
<evidence type="ECO:0000313" key="4">
    <source>
        <dbReference type="Proteomes" id="UP000092583"/>
    </source>
</evidence>
<evidence type="ECO:0000256" key="1">
    <source>
        <dbReference type="SAM" id="MobiDB-lite"/>
    </source>
</evidence>
<proteinExistence type="predicted"/>